<evidence type="ECO:0000313" key="1">
    <source>
        <dbReference type="EMBL" id="TWB22449.1"/>
    </source>
</evidence>
<dbReference type="OrthoDB" id="7360350at2"/>
<dbReference type="EMBL" id="VITN01000003">
    <property type="protein sequence ID" value="TWB22449.1"/>
    <property type="molecule type" value="Genomic_DNA"/>
</dbReference>
<organism evidence="1 2">
    <name type="scientific">Nitrospirillum amazonense</name>
    <dbReference type="NCBI Taxonomy" id="28077"/>
    <lineage>
        <taxon>Bacteria</taxon>
        <taxon>Pseudomonadati</taxon>
        <taxon>Pseudomonadota</taxon>
        <taxon>Alphaproteobacteria</taxon>
        <taxon>Rhodospirillales</taxon>
        <taxon>Azospirillaceae</taxon>
        <taxon>Nitrospirillum</taxon>
    </lineage>
</organism>
<dbReference type="RefSeq" id="WP_145749061.1">
    <property type="nucleotide sequence ID" value="NZ_VITN01000003.1"/>
</dbReference>
<comment type="caution">
    <text evidence="1">The sequence shown here is derived from an EMBL/GenBank/DDBJ whole genome shotgun (WGS) entry which is preliminary data.</text>
</comment>
<protein>
    <submittedName>
        <fullName evidence="1">Uncharacterized protein</fullName>
    </submittedName>
</protein>
<evidence type="ECO:0000313" key="2">
    <source>
        <dbReference type="Proteomes" id="UP000319859"/>
    </source>
</evidence>
<proteinExistence type="predicted"/>
<accession>A0A560FLF5</accession>
<gene>
    <name evidence="1" type="ORF">FBZ89_10369</name>
</gene>
<sequence>MIEFNNQQIFSAEDINSIKKYCTGSNVICFGASVLYMSCYKKNDGMMIHIIMNCIVVGMNHSLDGFSLQLAAPLGDGNYVRMAAGEMASLTIAAPLFEAPVIAVADNRYIDIITGFLNSGGSPTDPKPQLRLVKS</sequence>
<dbReference type="Proteomes" id="UP000319859">
    <property type="component" value="Unassembled WGS sequence"/>
</dbReference>
<dbReference type="AlphaFoldDB" id="A0A560FLF5"/>
<reference evidence="1 2" key="1">
    <citation type="submission" date="2019-06" db="EMBL/GenBank/DDBJ databases">
        <title>Genomic Encyclopedia of Type Strains, Phase IV (KMG-V): Genome sequencing to study the core and pangenomes of soil and plant-associated prokaryotes.</title>
        <authorList>
            <person name="Whitman W."/>
        </authorList>
    </citation>
    <scope>NUCLEOTIDE SEQUENCE [LARGE SCALE GENOMIC DNA]</scope>
    <source>
        <strain evidence="1 2">BR 11880</strain>
    </source>
</reference>
<name>A0A560FLF5_9PROT</name>